<dbReference type="Proteomes" id="UP001630127">
    <property type="component" value="Unassembled WGS sequence"/>
</dbReference>
<evidence type="ECO:0000313" key="3">
    <source>
        <dbReference type="Proteomes" id="UP001630127"/>
    </source>
</evidence>
<evidence type="ECO:0008006" key="4">
    <source>
        <dbReference type="Google" id="ProtNLM"/>
    </source>
</evidence>
<keyword evidence="1" id="KW-0812">Transmembrane</keyword>
<keyword evidence="1" id="KW-1133">Transmembrane helix</keyword>
<keyword evidence="3" id="KW-1185">Reference proteome</keyword>
<feature type="transmembrane region" description="Helical" evidence="1">
    <location>
        <begin position="23"/>
        <end position="46"/>
    </location>
</feature>
<proteinExistence type="predicted"/>
<evidence type="ECO:0000313" key="2">
    <source>
        <dbReference type="EMBL" id="KAL3521579.1"/>
    </source>
</evidence>
<dbReference type="InterPro" id="IPR055301">
    <property type="entry name" value="Lea14-like_2"/>
</dbReference>
<dbReference type="EMBL" id="JBJUIK010000008">
    <property type="protein sequence ID" value="KAL3521579.1"/>
    <property type="molecule type" value="Genomic_DNA"/>
</dbReference>
<evidence type="ECO:0000256" key="1">
    <source>
        <dbReference type="SAM" id="Phobius"/>
    </source>
</evidence>
<gene>
    <name evidence="2" type="ORF">ACH5RR_019728</name>
</gene>
<comment type="caution">
    <text evidence="2">The sequence shown here is derived from an EMBL/GenBank/DDBJ whole genome shotgun (WGS) entry which is preliminary data.</text>
</comment>
<dbReference type="PANTHER" id="PTHR31852">
    <property type="entry name" value="LATE EMBRYOGENESIS ABUNDANT (LEA) HYDROXYPROLINE-RICH GLYCOPROTEIN FAMILY"/>
    <property type="match status" value="1"/>
</dbReference>
<sequence>MPANHAKHDIESSELRKKKRMKCLAYVAAFAVFQTAIILIFVLTIMKVRTPKFRVRSANVESFEVDRAANNPSFNLTMNAELGVKNANFGNYKFQNSTIVFYYGDVSVGEAVIRKTKAGWRSTKKLNVVVNLSSNVVPSNSQLGNDLNSGVLTLHSRSTLNGKVELLFIFKKKKSIKMDCTLTIAVTDKNVRGISCK</sequence>
<reference evidence="2 3" key="1">
    <citation type="submission" date="2024-11" db="EMBL/GenBank/DDBJ databases">
        <title>A near-complete genome assembly of Cinchona calisaya.</title>
        <authorList>
            <person name="Lian D.C."/>
            <person name="Zhao X.W."/>
            <person name="Wei L."/>
        </authorList>
    </citation>
    <scope>NUCLEOTIDE SEQUENCE [LARGE SCALE GENOMIC DNA]</scope>
    <source>
        <tissue evidence="2">Nenye</tissue>
    </source>
</reference>
<keyword evidence="1" id="KW-0472">Membrane</keyword>
<protein>
    <recommendedName>
        <fullName evidence="4">Late embryogenesis abundant protein LEA-2 subgroup domain-containing protein</fullName>
    </recommendedName>
</protein>
<accession>A0ABD2ZQ78</accession>
<name>A0ABD2ZQ78_9GENT</name>
<organism evidence="2 3">
    <name type="scientific">Cinchona calisaya</name>
    <dbReference type="NCBI Taxonomy" id="153742"/>
    <lineage>
        <taxon>Eukaryota</taxon>
        <taxon>Viridiplantae</taxon>
        <taxon>Streptophyta</taxon>
        <taxon>Embryophyta</taxon>
        <taxon>Tracheophyta</taxon>
        <taxon>Spermatophyta</taxon>
        <taxon>Magnoliopsida</taxon>
        <taxon>eudicotyledons</taxon>
        <taxon>Gunneridae</taxon>
        <taxon>Pentapetalae</taxon>
        <taxon>asterids</taxon>
        <taxon>lamiids</taxon>
        <taxon>Gentianales</taxon>
        <taxon>Rubiaceae</taxon>
        <taxon>Cinchonoideae</taxon>
        <taxon>Cinchoneae</taxon>
        <taxon>Cinchona</taxon>
    </lineage>
</organism>
<dbReference type="Gene3D" id="2.60.40.1820">
    <property type="match status" value="1"/>
</dbReference>
<dbReference type="AlphaFoldDB" id="A0ABD2ZQ78"/>